<feature type="region of interest" description="Disordered" evidence="2">
    <location>
        <begin position="46"/>
        <end position="265"/>
    </location>
</feature>
<dbReference type="VEuPathDB" id="FungiDB:CC1G_00633"/>
<dbReference type="SUPFAM" id="SSF57667">
    <property type="entry name" value="beta-beta-alpha zinc fingers"/>
    <property type="match status" value="1"/>
</dbReference>
<organism evidence="4 5">
    <name type="scientific">Coprinopsis cinerea (strain Okayama-7 / 130 / ATCC MYA-4618 / FGSC 9003)</name>
    <name type="common">Inky cap fungus</name>
    <name type="synonym">Hormographiella aspergillata</name>
    <dbReference type="NCBI Taxonomy" id="240176"/>
    <lineage>
        <taxon>Eukaryota</taxon>
        <taxon>Fungi</taxon>
        <taxon>Dikarya</taxon>
        <taxon>Basidiomycota</taxon>
        <taxon>Agaricomycotina</taxon>
        <taxon>Agaricomycetes</taxon>
        <taxon>Agaricomycetidae</taxon>
        <taxon>Agaricales</taxon>
        <taxon>Agaricineae</taxon>
        <taxon>Psathyrellaceae</taxon>
        <taxon>Coprinopsis</taxon>
    </lineage>
</organism>
<feature type="domain" description="C2H2-type" evidence="3">
    <location>
        <begin position="34"/>
        <end position="62"/>
    </location>
</feature>
<keyword evidence="1" id="KW-0862">Zinc</keyword>
<feature type="region of interest" description="Disordered" evidence="2">
    <location>
        <begin position="370"/>
        <end position="397"/>
    </location>
</feature>
<dbReference type="RefSeq" id="XP_001829454.2">
    <property type="nucleotide sequence ID" value="XM_001829402.2"/>
</dbReference>
<dbReference type="InterPro" id="IPR013087">
    <property type="entry name" value="Znf_C2H2_type"/>
</dbReference>
<feature type="compositionally biased region" description="Polar residues" evidence="2">
    <location>
        <begin position="123"/>
        <end position="133"/>
    </location>
</feature>
<dbReference type="Proteomes" id="UP000001861">
    <property type="component" value="Unassembled WGS sequence"/>
</dbReference>
<dbReference type="GO" id="GO:0008270">
    <property type="term" value="F:zinc ion binding"/>
    <property type="evidence" value="ECO:0007669"/>
    <property type="project" value="UniProtKB-KW"/>
</dbReference>
<feature type="compositionally biased region" description="Pro residues" evidence="2">
    <location>
        <begin position="63"/>
        <end position="91"/>
    </location>
</feature>
<dbReference type="AlphaFoldDB" id="A8N3L4"/>
<evidence type="ECO:0000313" key="5">
    <source>
        <dbReference type="Proteomes" id="UP000001861"/>
    </source>
</evidence>
<protein>
    <recommendedName>
        <fullName evidence="3">C2H2-type domain-containing protein</fullName>
    </recommendedName>
</protein>
<feature type="compositionally biased region" description="Low complexity" evidence="2">
    <location>
        <begin position="189"/>
        <end position="226"/>
    </location>
</feature>
<feature type="compositionally biased region" description="Low complexity" evidence="2">
    <location>
        <begin position="253"/>
        <end position="265"/>
    </location>
</feature>
<keyword evidence="1" id="KW-0479">Metal-binding</keyword>
<evidence type="ECO:0000259" key="3">
    <source>
        <dbReference type="PROSITE" id="PS50157"/>
    </source>
</evidence>
<reference evidence="4 5" key="1">
    <citation type="journal article" date="2010" name="Proc. Natl. Acad. Sci. U.S.A.">
        <title>Insights into evolution of multicellular fungi from the assembled chromosomes of the mushroom Coprinopsis cinerea (Coprinus cinereus).</title>
        <authorList>
            <person name="Stajich J.E."/>
            <person name="Wilke S.K."/>
            <person name="Ahren D."/>
            <person name="Au C.H."/>
            <person name="Birren B.W."/>
            <person name="Borodovsky M."/>
            <person name="Burns C."/>
            <person name="Canback B."/>
            <person name="Casselton L.A."/>
            <person name="Cheng C.K."/>
            <person name="Deng J."/>
            <person name="Dietrich F.S."/>
            <person name="Fargo D.C."/>
            <person name="Farman M.L."/>
            <person name="Gathman A.C."/>
            <person name="Goldberg J."/>
            <person name="Guigo R."/>
            <person name="Hoegger P.J."/>
            <person name="Hooker J.B."/>
            <person name="Huggins A."/>
            <person name="James T.Y."/>
            <person name="Kamada T."/>
            <person name="Kilaru S."/>
            <person name="Kodira C."/>
            <person name="Kues U."/>
            <person name="Kupfer D."/>
            <person name="Kwan H.S."/>
            <person name="Lomsadze A."/>
            <person name="Li W."/>
            <person name="Lilly W.W."/>
            <person name="Ma L.J."/>
            <person name="Mackey A.J."/>
            <person name="Manning G."/>
            <person name="Martin F."/>
            <person name="Muraguchi H."/>
            <person name="Natvig D.O."/>
            <person name="Palmerini H."/>
            <person name="Ramesh M.A."/>
            <person name="Rehmeyer C.J."/>
            <person name="Roe B.A."/>
            <person name="Shenoy N."/>
            <person name="Stanke M."/>
            <person name="Ter-Hovhannisyan V."/>
            <person name="Tunlid A."/>
            <person name="Velagapudi R."/>
            <person name="Vision T.J."/>
            <person name="Zeng Q."/>
            <person name="Zolan M.E."/>
            <person name="Pukkila P.J."/>
        </authorList>
    </citation>
    <scope>NUCLEOTIDE SEQUENCE [LARGE SCALE GENOMIC DNA]</scope>
    <source>
        <strain evidence="5">Okayama-7 / 130 / ATCC MYA-4618 / FGSC 9003</strain>
    </source>
</reference>
<dbReference type="eggNOG" id="ENOG502RBSB">
    <property type="taxonomic scope" value="Eukaryota"/>
</dbReference>
<dbReference type="EMBL" id="AACS02000001">
    <property type="protein sequence ID" value="EAU92414.2"/>
    <property type="molecule type" value="Genomic_DNA"/>
</dbReference>
<sequence length="439" mass="46905">MWACDVDGCTKQFAREADLKRHRKTTRAHSIASFACPHCNATFTRADAQRRHQKSRHSDDLPAEPPSSKDPPAKPSPKAKPPAMSCPPEPRPVGTGNNNYYRAHTAEITPNPEVTERALSVAPGQSSSSNPHYTPSPHYRQPTTEPKPETRKSRRTRSSAKASALGSGSGATSISTTARRNAAKSKRGSSVPVPSLPPLSATSTTVTAVSASASTSGSTSLSESSPRPSPSPISPLRVHHPQENNFNGILHASSSSSNQNSSSNSNLPIIIDPSVTLPINPDLGSIEEEIDLLAHTNMNNGSLIGSSMPLSMEYSSKYSPFHHQQRGHHLPPGMDVMLVDVDSISDGHDPEDDMADLNSDSVTQWGEVKGKEGLNGDVNGARDRDRSVMPGGPGDGLLRDYSGSLQPDTTIDQLFGHDGESMLHSDFLLENPIYDPGPT</sequence>
<dbReference type="Gene3D" id="3.30.160.60">
    <property type="entry name" value="Classic Zinc Finger"/>
    <property type="match status" value="1"/>
</dbReference>
<evidence type="ECO:0000313" key="4">
    <source>
        <dbReference type="EMBL" id="EAU92414.2"/>
    </source>
</evidence>
<dbReference type="Pfam" id="PF00096">
    <property type="entry name" value="zf-C2H2"/>
    <property type="match status" value="1"/>
</dbReference>
<dbReference type="InterPro" id="IPR036236">
    <property type="entry name" value="Znf_C2H2_sf"/>
</dbReference>
<dbReference type="PROSITE" id="PS00028">
    <property type="entry name" value="ZINC_FINGER_C2H2_1"/>
    <property type="match status" value="1"/>
</dbReference>
<name>A8N3L4_COPC7</name>
<dbReference type="KEGG" id="cci:CC1G_00633"/>
<keyword evidence="5" id="KW-1185">Reference proteome</keyword>
<evidence type="ECO:0000256" key="2">
    <source>
        <dbReference type="SAM" id="MobiDB-lite"/>
    </source>
</evidence>
<accession>A8N3L4</accession>
<gene>
    <name evidence="4" type="ORF">CC1G_00633</name>
</gene>
<dbReference type="SMART" id="SM00355">
    <property type="entry name" value="ZnF_C2H2"/>
    <property type="match status" value="2"/>
</dbReference>
<feature type="compositionally biased region" description="Low complexity" evidence="2">
    <location>
        <begin position="159"/>
        <end position="178"/>
    </location>
</feature>
<comment type="caution">
    <text evidence="4">The sequence shown here is derived from an EMBL/GenBank/DDBJ whole genome shotgun (WGS) entry which is preliminary data.</text>
</comment>
<dbReference type="InParanoid" id="A8N3L4"/>
<feature type="compositionally biased region" description="Basic and acidic residues" evidence="2">
    <location>
        <begin position="370"/>
        <end position="387"/>
    </location>
</feature>
<proteinExistence type="predicted"/>
<dbReference type="OrthoDB" id="8922241at2759"/>
<dbReference type="GeneID" id="6005883"/>
<evidence type="ECO:0000256" key="1">
    <source>
        <dbReference type="PROSITE-ProRule" id="PRU00042"/>
    </source>
</evidence>
<keyword evidence="1" id="KW-0863">Zinc-finger</keyword>
<dbReference type="PROSITE" id="PS50157">
    <property type="entry name" value="ZINC_FINGER_C2H2_2"/>
    <property type="match status" value="2"/>
</dbReference>
<feature type="domain" description="C2H2-type" evidence="3">
    <location>
        <begin position="2"/>
        <end position="30"/>
    </location>
</feature>
<dbReference type="HOGENOM" id="CLU_624050_0_0_1"/>